<evidence type="ECO:0000313" key="4">
    <source>
        <dbReference type="Proteomes" id="UP000002729"/>
    </source>
</evidence>
<dbReference type="RefSeq" id="XP_009032396.1">
    <property type="nucleotide sequence ID" value="XM_009034148.1"/>
</dbReference>
<name>F0XWC2_AURAN</name>
<feature type="region of interest" description="Disordered" evidence="1">
    <location>
        <begin position="189"/>
        <end position="316"/>
    </location>
</feature>
<evidence type="ECO:0000313" key="3">
    <source>
        <dbReference type="EMBL" id="EGB12748.1"/>
    </source>
</evidence>
<protein>
    <recommendedName>
        <fullName evidence="2">HMA domain-containing protein</fullName>
    </recommendedName>
</protein>
<evidence type="ECO:0000259" key="2">
    <source>
        <dbReference type="PROSITE" id="PS50846"/>
    </source>
</evidence>
<organism evidence="4">
    <name type="scientific">Aureococcus anophagefferens</name>
    <name type="common">Harmful bloom alga</name>
    <dbReference type="NCBI Taxonomy" id="44056"/>
    <lineage>
        <taxon>Eukaryota</taxon>
        <taxon>Sar</taxon>
        <taxon>Stramenopiles</taxon>
        <taxon>Ochrophyta</taxon>
        <taxon>Pelagophyceae</taxon>
        <taxon>Pelagomonadales</taxon>
        <taxon>Pelagomonadaceae</taxon>
        <taxon>Aureococcus</taxon>
    </lineage>
</organism>
<gene>
    <name evidence="3" type="ORF">AURANDRAFT_60789</name>
</gene>
<dbReference type="Proteomes" id="UP000002729">
    <property type="component" value="Unassembled WGS sequence"/>
</dbReference>
<evidence type="ECO:0000256" key="1">
    <source>
        <dbReference type="SAM" id="MobiDB-lite"/>
    </source>
</evidence>
<feature type="domain" description="HMA" evidence="2">
    <location>
        <begin position="20"/>
        <end position="86"/>
    </location>
</feature>
<accession>F0XWC2</accession>
<dbReference type="EMBL" id="GL833120">
    <property type="protein sequence ID" value="EGB12748.1"/>
    <property type="molecule type" value="Genomic_DNA"/>
</dbReference>
<sequence>MAALLSSPGVAPAKEPCAPSTLSVTVGGLACEGCARAAQKAVLGVAGVVRCAVSLGGDVDVEWSGPEPVQLQSLVFALESVGLFVTRPFEAPGSPLAALLEELRDTPSARRYRCGCGCADCICAAQPVWQGDAGRDVTLEALCARLERSADLAALGASGLAATLRAGGDGARRLRDVLARTSLPCGCGAAPGADPLRDYSDDEVGVSESKPDSPAKPPPANDDDGWSFVGGGSRSPRRSPPRSPERTGPRSPPRRPPPPLPPLEAPAISPPASPEPRSDPPSPASPSGGGSTPGRRRHKAPKRQKSPRKAPPPRAFDDAALTDAAAAATCAATRRDARSLRGVACACLAGALAFFGRGRRDAEASLAKADAHHPEVALYVAALADVVLVRAAGAVLRLADAVANVDPNVGFPDSSEEYEARLDAHGFPRGVLPRARKGAKFPTSKAPISVLPGVVAVCARNPACLRVRVAAPDGAPADRGATAAAAAALIERLRTSKDLFDAAIALDAARRDANDSPRAVTAPLHPKQHESLVAHAAMLAKILEDVEFVA</sequence>
<keyword evidence="4" id="KW-1185">Reference proteome</keyword>
<dbReference type="GeneID" id="20223167"/>
<feature type="compositionally biased region" description="Basic residues" evidence="1">
    <location>
        <begin position="294"/>
        <end position="308"/>
    </location>
</feature>
<dbReference type="KEGG" id="aaf:AURANDRAFT_60789"/>
<dbReference type="SUPFAM" id="SSF55008">
    <property type="entry name" value="HMA, heavy metal-associated domain"/>
    <property type="match status" value="1"/>
</dbReference>
<dbReference type="InterPro" id="IPR006121">
    <property type="entry name" value="HMA_dom"/>
</dbReference>
<dbReference type="CDD" id="cd00371">
    <property type="entry name" value="HMA"/>
    <property type="match status" value="1"/>
</dbReference>
<dbReference type="AlphaFoldDB" id="F0XWC2"/>
<dbReference type="InterPro" id="IPR036163">
    <property type="entry name" value="HMA_dom_sf"/>
</dbReference>
<dbReference type="InParanoid" id="F0XWC2"/>
<dbReference type="PROSITE" id="PS50846">
    <property type="entry name" value="HMA_2"/>
    <property type="match status" value="1"/>
</dbReference>
<reference evidence="3 4" key="1">
    <citation type="journal article" date="2011" name="Proc. Natl. Acad. Sci. U.S.A.">
        <title>Niche of harmful alga Aureococcus anophagefferens revealed through ecogenomics.</title>
        <authorList>
            <person name="Gobler C.J."/>
            <person name="Berry D.L."/>
            <person name="Dyhrman S.T."/>
            <person name="Wilhelm S.W."/>
            <person name="Salamov A."/>
            <person name="Lobanov A.V."/>
            <person name="Zhang Y."/>
            <person name="Collier J.L."/>
            <person name="Wurch L.L."/>
            <person name="Kustka A.B."/>
            <person name="Dill B.D."/>
            <person name="Shah M."/>
            <person name="VerBerkmoes N.C."/>
            <person name="Kuo A."/>
            <person name="Terry A."/>
            <person name="Pangilinan J."/>
            <person name="Lindquist E.A."/>
            <person name="Lucas S."/>
            <person name="Paulsen I.T."/>
            <person name="Hattenrath-Lehmann T.K."/>
            <person name="Talmage S.C."/>
            <person name="Walker E.A."/>
            <person name="Koch F."/>
            <person name="Burson A.M."/>
            <person name="Marcoval M.A."/>
            <person name="Tang Y.Z."/>
            <person name="Lecleir G.R."/>
            <person name="Coyne K.J."/>
            <person name="Berg G.M."/>
            <person name="Bertrand E.M."/>
            <person name="Saito M.A."/>
            <person name="Gladyshev V.N."/>
            <person name="Grigoriev I.V."/>
        </authorList>
    </citation>
    <scope>NUCLEOTIDE SEQUENCE [LARGE SCALE GENOMIC DNA]</scope>
    <source>
        <strain evidence="4">CCMP 1984</strain>
    </source>
</reference>
<proteinExistence type="predicted"/>
<dbReference type="Gene3D" id="3.30.70.100">
    <property type="match status" value="1"/>
</dbReference>
<feature type="compositionally biased region" description="Pro residues" evidence="1">
    <location>
        <begin position="250"/>
        <end position="284"/>
    </location>
</feature>
<dbReference type="GO" id="GO:0046872">
    <property type="term" value="F:metal ion binding"/>
    <property type="evidence" value="ECO:0007669"/>
    <property type="project" value="InterPro"/>
</dbReference>